<dbReference type="OrthoDB" id="2146359at2759"/>
<accession>A0A1Y2CAP1</accession>
<dbReference type="AlphaFoldDB" id="A0A1Y2CAP1"/>
<keyword evidence="2" id="KW-1185">Reference proteome</keyword>
<sequence length="415" mass="47262">MNVWYTLVGHSGEPAFDYVSNDRVKISSESIIADLRESILEKNKNHKLKQYDASDLKVFLNKNDVTDLTKMLKASSPVMDKGKTEDTLLYVVVPNPKNPVLLPDDIIDRILSAIPARVREGFIELNETPRATSISSASPSFRENLLKDLDILTADFVIPRLSQYLTSGNEAFVWQNSEEDSPVNKNAYLSFIREKFGEFFPLQIYDGDLEDSSLETSFNDEFSLKGNADCLISSTDAPARSVNNCHVLFELRKPSNKDMKLKQTELELLAADSISSYPVLAVVTDLMYSWKILWIQNRSGRKVLCSSQNLDIDLAIGLIQGYLKAVQQMLDRCDFELQPVDFVDEDVDEFDSNQGKKRKHKSQDTSRYNFSAVKLKDIRNQRTYEDADPEMDRDDDVKAMIRSFIQKNRAVTSFE</sequence>
<organism evidence="1 2">
    <name type="scientific">Rhizoclosmatium globosum</name>
    <dbReference type="NCBI Taxonomy" id="329046"/>
    <lineage>
        <taxon>Eukaryota</taxon>
        <taxon>Fungi</taxon>
        <taxon>Fungi incertae sedis</taxon>
        <taxon>Chytridiomycota</taxon>
        <taxon>Chytridiomycota incertae sedis</taxon>
        <taxon>Chytridiomycetes</taxon>
        <taxon>Chytridiales</taxon>
        <taxon>Chytriomycetaceae</taxon>
        <taxon>Rhizoclosmatium</taxon>
    </lineage>
</organism>
<protein>
    <submittedName>
        <fullName evidence="1">Uncharacterized protein</fullName>
    </submittedName>
</protein>
<dbReference type="EMBL" id="MCGO01000023">
    <property type="protein sequence ID" value="ORY44102.1"/>
    <property type="molecule type" value="Genomic_DNA"/>
</dbReference>
<dbReference type="Proteomes" id="UP000193642">
    <property type="component" value="Unassembled WGS sequence"/>
</dbReference>
<evidence type="ECO:0000313" key="1">
    <source>
        <dbReference type="EMBL" id="ORY44102.1"/>
    </source>
</evidence>
<comment type="caution">
    <text evidence="1">The sequence shown here is derived from an EMBL/GenBank/DDBJ whole genome shotgun (WGS) entry which is preliminary data.</text>
</comment>
<reference evidence="1 2" key="1">
    <citation type="submission" date="2016-07" db="EMBL/GenBank/DDBJ databases">
        <title>Pervasive Adenine N6-methylation of Active Genes in Fungi.</title>
        <authorList>
            <consortium name="DOE Joint Genome Institute"/>
            <person name="Mondo S.J."/>
            <person name="Dannebaum R.O."/>
            <person name="Kuo R.C."/>
            <person name="Labutti K."/>
            <person name="Haridas S."/>
            <person name="Kuo A."/>
            <person name="Salamov A."/>
            <person name="Ahrendt S.R."/>
            <person name="Lipzen A."/>
            <person name="Sullivan W."/>
            <person name="Andreopoulos W.B."/>
            <person name="Clum A."/>
            <person name="Lindquist E."/>
            <person name="Daum C."/>
            <person name="Ramamoorthy G.K."/>
            <person name="Gryganskyi A."/>
            <person name="Culley D."/>
            <person name="Magnuson J.K."/>
            <person name="James T.Y."/>
            <person name="O'Malley M.A."/>
            <person name="Stajich J.E."/>
            <person name="Spatafora J.W."/>
            <person name="Visel A."/>
            <person name="Grigoriev I.V."/>
        </authorList>
    </citation>
    <scope>NUCLEOTIDE SEQUENCE [LARGE SCALE GENOMIC DNA]</scope>
    <source>
        <strain evidence="1 2">JEL800</strain>
    </source>
</reference>
<evidence type="ECO:0000313" key="2">
    <source>
        <dbReference type="Proteomes" id="UP000193642"/>
    </source>
</evidence>
<gene>
    <name evidence="1" type="ORF">BCR33DRAFT_785343</name>
</gene>
<proteinExistence type="predicted"/>
<name>A0A1Y2CAP1_9FUNG</name>